<dbReference type="GeneID" id="7272277"/>
<evidence type="ECO:0000313" key="4">
    <source>
        <dbReference type="Proteomes" id="UP000002457"/>
    </source>
</evidence>
<feature type="active site" description="Proton acceptor" evidence="2">
    <location>
        <position position="79"/>
    </location>
</feature>
<evidence type="ECO:0000256" key="1">
    <source>
        <dbReference type="ARBA" id="ARBA00022679"/>
    </source>
</evidence>
<keyword evidence="1 2" id="KW-0808">Transferase</keyword>
<dbReference type="NCBIfam" id="TIGR00055">
    <property type="entry name" value="uppS"/>
    <property type="match status" value="1"/>
</dbReference>
<name>B8GIE9_METPE</name>
<gene>
    <name evidence="2" type="primary">uppS</name>
    <name evidence="3" type="ordered locus">Mpal_0107</name>
</gene>
<comment type="function">
    <text evidence="2">Catalyzes the sequential condensation of isopentenyl diphosphate (IPP) with geranylgeranyl diphosphate (GGPP) to yield (2Z,6Z,10Z,14Z,18Z,22Z,26Z,30E,34E,38E)-undecaprenyl diphosphate (tritrans,heptacis-UPP). It is probably the precursor of glycosyl carrier lipids.</text>
</comment>
<accession>B8GIE9</accession>
<sequence length="256" mass="29357">MKIRSLIDPIYERYLRLQCRNMPRHIAIIQDGNRRFARKIGVDTAVGHRAGADITEQMLEWAGDLGVQHITLYSFSTENFHRDASEVQELFDLFREKFLSMVKNERVHRRHIRVQMVGDRTLLPSDLLAAIEQAEASTAGYHDFFLNIAIAYGGRNEIVQAAKRILAEVKDGTLAPEAITPAMVENHLYEGNPLPPVDLIIRTGNEYRTSNFLPWLANGNECAVYFCAPYWPLFRKIDLLRAIRVYQQRNEPMGTA</sequence>
<dbReference type="GO" id="GO:0000287">
    <property type="term" value="F:magnesium ion binding"/>
    <property type="evidence" value="ECO:0007669"/>
    <property type="project" value="UniProtKB-UniRule"/>
</dbReference>
<feature type="active site" evidence="2">
    <location>
        <position position="31"/>
    </location>
</feature>
<dbReference type="RefSeq" id="WP_012616819.1">
    <property type="nucleotide sequence ID" value="NC_011832.1"/>
</dbReference>
<comment type="cofactor">
    <cofactor evidence="2">
        <name>Mg(2+)</name>
        <dbReference type="ChEBI" id="CHEBI:18420"/>
    </cofactor>
    <text evidence="2">Binds 2 magnesium ions per subunit.</text>
</comment>
<dbReference type="InterPro" id="IPR036424">
    <property type="entry name" value="UPP_synth-like_sf"/>
</dbReference>
<dbReference type="GO" id="GO:0045547">
    <property type="term" value="F:ditrans,polycis-polyprenyl diphosphate synthase [(2E,6E)-farnesyl diphosphate specific] activity"/>
    <property type="evidence" value="ECO:0007669"/>
    <property type="project" value="TreeGrafter"/>
</dbReference>
<dbReference type="GO" id="GO:0016094">
    <property type="term" value="P:polyprenol biosynthetic process"/>
    <property type="evidence" value="ECO:0007669"/>
    <property type="project" value="TreeGrafter"/>
</dbReference>
<dbReference type="InterPro" id="IPR018520">
    <property type="entry name" value="UPP_synth-like_CS"/>
</dbReference>
<comment type="subunit">
    <text evidence="2">Homodimer.</text>
</comment>
<feature type="binding site" evidence="2">
    <location>
        <position position="221"/>
    </location>
    <ligand>
        <name>Mg(2+)</name>
        <dbReference type="ChEBI" id="CHEBI:18420"/>
    </ligand>
</feature>
<dbReference type="PROSITE" id="PS01066">
    <property type="entry name" value="UPP_SYNTHASE"/>
    <property type="match status" value="1"/>
</dbReference>
<dbReference type="CDD" id="cd00475">
    <property type="entry name" value="Cis_IPPS"/>
    <property type="match status" value="1"/>
</dbReference>
<feature type="binding site" evidence="2">
    <location>
        <begin position="76"/>
        <end position="78"/>
    </location>
    <ligand>
        <name>substrate</name>
    </ligand>
</feature>
<feature type="binding site" evidence="2">
    <location>
        <position position="31"/>
    </location>
    <ligand>
        <name>Mg(2+)</name>
        <dbReference type="ChEBI" id="CHEBI:18420"/>
    </ligand>
</feature>
<dbReference type="EC" id="2.5.1.89" evidence="2"/>
<feature type="binding site" evidence="2">
    <location>
        <position position="36"/>
    </location>
    <ligand>
        <name>substrate</name>
    </ligand>
</feature>
<comment type="caution">
    <text evidence="2">Lacks conserved residue(s) required for the propagation of feature annotation.</text>
</comment>
<dbReference type="PANTHER" id="PTHR10291">
    <property type="entry name" value="DEHYDRODOLICHYL DIPHOSPHATE SYNTHASE FAMILY MEMBER"/>
    <property type="match status" value="1"/>
</dbReference>
<dbReference type="Proteomes" id="UP000002457">
    <property type="component" value="Chromosome"/>
</dbReference>
<comment type="similarity">
    <text evidence="2">Belongs to the UPP synthase family.</text>
</comment>
<dbReference type="InterPro" id="IPR001441">
    <property type="entry name" value="UPP_synth-like"/>
</dbReference>
<comment type="catalytic activity">
    <reaction evidence="2">
        <text>geranylgeranyl diphosphate + 7 isopentenyl diphosphate = tri-trans,hepta-cis-undecaprenyl diphosphate + 7 diphosphate</text>
        <dbReference type="Rhea" id="RHEA:27622"/>
        <dbReference type="ChEBI" id="CHEBI:33019"/>
        <dbReference type="ChEBI" id="CHEBI:57533"/>
        <dbReference type="ChEBI" id="CHEBI:60388"/>
        <dbReference type="ChEBI" id="CHEBI:128769"/>
        <dbReference type="EC" id="2.5.1.89"/>
    </reaction>
</comment>
<feature type="binding site" evidence="2">
    <location>
        <position position="80"/>
    </location>
    <ligand>
        <name>substrate</name>
    </ligand>
</feature>
<dbReference type="Gene3D" id="3.40.1180.10">
    <property type="entry name" value="Decaprenyl diphosphate synthase-like"/>
    <property type="match status" value="1"/>
</dbReference>
<dbReference type="HAMAP" id="MF_01139">
    <property type="entry name" value="ISPT"/>
    <property type="match status" value="1"/>
</dbReference>
<dbReference type="STRING" id="521011.Mpal_0107"/>
<reference evidence="3 4" key="1">
    <citation type="journal article" date="2015" name="Genome Announc.">
        <title>Complete Genome Sequence of Methanosphaerula palustris E1-9CT, a Hydrogenotrophic Methanogen Isolated from a Minerotrophic Fen Peatland.</title>
        <authorList>
            <person name="Cadillo-Quiroz H."/>
            <person name="Browne P."/>
            <person name="Kyrpides N."/>
            <person name="Woyke T."/>
            <person name="Goodwin L."/>
            <person name="Detter C."/>
            <person name="Yavitt J.B."/>
            <person name="Zinder S.H."/>
        </authorList>
    </citation>
    <scope>NUCLEOTIDE SEQUENCE [LARGE SCALE GENOMIC DNA]</scope>
    <source>
        <strain evidence="4">ATCC BAA-1556 / DSM 19958 / E1-9c</strain>
    </source>
</reference>
<dbReference type="KEGG" id="mpl:Mpal_0107"/>
<dbReference type="PANTHER" id="PTHR10291:SF43">
    <property type="entry name" value="DEHYDRODOLICHYL DIPHOSPHATE SYNTHASE COMPLEX SUBUNIT DHDDS"/>
    <property type="match status" value="1"/>
</dbReference>
<dbReference type="HOGENOM" id="CLU_038505_2_0_2"/>
<dbReference type="SUPFAM" id="SSF64005">
    <property type="entry name" value="Undecaprenyl diphosphate synthase"/>
    <property type="match status" value="1"/>
</dbReference>
<dbReference type="eggNOG" id="arCOG01532">
    <property type="taxonomic scope" value="Archaea"/>
</dbReference>
<proteinExistence type="inferred from homology"/>
<organism evidence="3 4">
    <name type="scientific">Methanosphaerula palustris (strain ATCC BAA-1556 / DSM 19958 / E1-9c)</name>
    <dbReference type="NCBI Taxonomy" id="521011"/>
    <lineage>
        <taxon>Archaea</taxon>
        <taxon>Methanobacteriati</taxon>
        <taxon>Methanobacteriota</taxon>
        <taxon>Stenosarchaea group</taxon>
        <taxon>Methanomicrobia</taxon>
        <taxon>Methanomicrobiales</taxon>
        <taxon>Methanoregulaceae</taxon>
        <taxon>Methanosphaerula</taxon>
    </lineage>
</organism>
<keyword evidence="4" id="KW-1185">Reference proteome</keyword>
<evidence type="ECO:0000313" key="3">
    <source>
        <dbReference type="EMBL" id="ACL15500.1"/>
    </source>
</evidence>
<feature type="binding site" evidence="2">
    <location>
        <begin position="32"/>
        <end position="35"/>
    </location>
    <ligand>
        <name>substrate</name>
    </ligand>
</feature>
<dbReference type="Pfam" id="PF01255">
    <property type="entry name" value="Prenyltransf"/>
    <property type="match status" value="1"/>
</dbReference>
<feature type="binding site" evidence="2">
    <location>
        <begin position="208"/>
        <end position="210"/>
    </location>
    <ligand>
        <name>substrate</name>
    </ligand>
</feature>
<protein>
    <recommendedName>
        <fullName evidence="2">Tritrans,polycis-undecaprenyl-diphosphate synthase (geranylgeranyl-diphosphate specific)</fullName>
        <ecNumber evidence="2">2.5.1.89</ecNumber>
    </recommendedName>
    <alternativeName>
        <fullName evidence="2">Undecaprenyl diphosphate synthase</fullName>
        <shortName evidence="2">UDS</shortName>
    </alternativeName>
    <alternativeName>
        <fullName evidence="2">Undecaprenyl pyrophosphate synthase</fullName>
        <shortName evidence="2">UPP synthase</shortName>
    </alternativeName>
</protein>
<dbReference type="AlphaFoldDB" id="B8GIE9"/>
<feature type="binding site" evidence="2">
    <location>
        <position position="48"/>
    </location>
    <ligand>
        <name>substrate</name>
    </ligand>
</feature>
<keyword evidence="2" id="KW-0460">Magnesium</keyword>
<feature type="binding site" evidence="2">
    <location>
        <position position="82"/>
    </location>
    <ligand>
        <name>substrate</name>
    </ligand>
</feature>
<dbReference type="EMBL" id="CP001338">
    <property type="protein sequence ID" value="ACL15500.1"/>
    <property type="molecule type" value="Genomic_DNA"/>
</dbReference>
<evidence type="ECO:0000256" key="2">
    <source>
        <dbReference type="HAMAP-Rule" id="MF_01139"/>
    </source>
</evidence>
<feature type="binding site" evidence="2">
    <location>
        <position position="202"/>
    </location>
    <ligand>
        <name>substrate</name>
    </ligand>
</feature>
<keyword evidence="2" id="KW-0479">Metal-binding</keyword>